<accession>M7NV25</accession>
<name>M7NV25_9BACT</name>
<dbReference type="RefSeq" id="WP_009195961.1">
    <property type="nucleotide sequence ID" value="NZ_AODQ01000064.1"/>
</dbReference>
<gene>
    <name evidence="1" type="ORF">ADICEAN_02571</name>
</gene>
<evidence type="ECO:0000313" key="1">
    <source>
        <dbReference type="EMBL" id="EMR02299.1"/>
    </source>
</evidence>
<dbReference type="EMBL" id="AODQ01000064">
    <property type="protein sequence ID" value="EMR02299.1"/>
    <property type="molecule type" value="Genomic_DNA"/>
</dbReference>
<dbReference type="STRING" id="1279009.ADICEAN_02571"/>
<dbReference type="Proteomes" id="UP000011910">
    <property type="component" value="Unassembled WGS sequence"/>
</dbReference>
<organism evidence="1 2">
    <name type="scientific">Cesiribacter andamanensis AMV16</name>
    <dbReference type="NCBI Taxonomy" id="1279009"/>
    <lineage>
        <taxon>Bacteria</taxon>
        <taxon>Pseudomonadati</taxon>
        <taxon>Bacteroidota</taxon>
        <taxon>Cytophagia</taxon>
        <taxon>Cytophagales</taxon>
        <taxon>Cesiribacteraceae</taxon>
        <taxon>Cesiribacter</taxon>
    </lineage>
</organism>
<reference evidence="1 2" key="1">
    <citation type="journal article" date="2013" name="Genome Announc.">
        <title>Draft Genome Sequence of Cesiribacter andamanensis Strain AMV16T, Isolated from a Soil Sample from a Mud Volcano in the Andaman Islands, India.</title>
        <authorList>
            <person name="Shivaji S."/>
            <person name="Ara S."/>
            <person name="Begum Z."/>
            <person name="Srinivas T.N."/>
            <person name="Singh A."/>
            <person name="Kumar Pinnaka A."/>
        </authorList>
    </citation>
    <scope>NUCLEOTIDE SEQUENCE [LARGE SCALE GENOMIC DNA]</scope>
    <source>
        <strain evidence="1 2">AMV16</strain>
    </source>
</reference>
<protein>
    <recommendedName>
        <fullName evidence="3">Conjugal transfer relaxase TraA</fullName>
    </recommendedName>
</protein>
<sequence length="341" mass="39469">MHSKIIQPSMHGRAVFANKGSCARLLAYLQHEVKQLGQQAGFFSQQGADHSARQVQLVIDANGQGLRSRESKFVSLVLSPSAGELGHIGNCPQKLQAFTRQAMQQYAEQFRLKEGRRLSAGDLLWFAVIHRERTFSAREQQVQEGVHRAGEQKPGFQMHVHVVVSKQDRHRTFTLSPFGNRDRFDMLAWQKENQQLFNRMFHYQAVDASRQVREPGPARRERLQTYIAARLVEINSFLSKPQKLALEQVLAVAERRAWGRTFFQNLSTLEDRLRRDRYVRDPLHLLEHNRDRKPEQPKRDQSLAGSLKQLTEASRKMGFTDSLSLENEISRRRRRGVRINI</sequence>
<dbReference type="Pfam" id="PF18976">
    <property type="entry name" value="DUF5712"/>
    <property type="match status" value="1"/>
</dbReference>
<evidence type="ECO:0000313" key="2">
    <source>
        <dbReference type="Proteomes" id="UP000011910"/>
    </source>
</evidence>
<dbReference type="eggNOG" id="ENOG5032V1V">
    <property type="taxonomic scope" value="Bacteria"/>
</dbReference>
<comment type="caution">
    <text evidence="1">The sequence shown here is derived from an EMBL/GenBank/DDBJ whole genome shotgun (WGS) entry which is preliminary data.</text>
</comment>
<dbReference type="InterPro" id="IPR043766">
    <property type="entry name" value="BfmA-like"/>
</dbReference>
<proteinExistence type="predicted"/>
<evidence type="ECO:0008006" key="3">
    <source>
        <dbReference type="Google" id="ProtNLM"/>
    </source>
</evidence>
<dbReference type="AlphaFoldDB" id="M7NV25"/>
<dbReference type="OrthoDB" id="1404627at2"/>
<keyword evidence="2" id="KW-1185">Reference proteome</keyword>